<evidence type="ECO:0000256" key="1">
    <source>
        <dbReference type="ARBA" id="ARBA00007689"/>
    </source>
</evidence>
<comment type="similarity">
    <text evidence="1">Belongs to the YciI family.</text>
</comment>
<dbReference type="Proteomes" id="UP001223743">
    <property type="component" value="Unassembled WGS sequence"/>
</dbReference>
<gene>
    <name evidence="3" type="ORF">QO015_003261</name>
</gene>
<dbReference type="InterPro" id="IPR011008">
    <property type="entry name" value="Dimeric_a/b-barrel"/>
</dbReference>
<evidence type="ECO:0000313" key="3">
    <source>
        <dbReference type="EMBL" id="MDQ0517648.1"/>
    </source>
</evidence>
<dbReference type="PANTHER" id="PTHR37828">
    <property type="entry name" value="GSR2449 PROTEIN"/>
    <property type="match status" value="1"/>
</dbReference>
<organism evidence="3 4">
    <name type="scientific">Kaistia geumhonensis</name>
    <dbReference type="NCBI Taxonomy" id="410839"/>
    <lineage>
        <taxon>Bacteria</taxon>
        <taxon>Pseudomonadati</taxon>
        <taxon>Pseudomonadota</taxon>
        <taxon>Alphaproteobacteria</taxon>
        <taxon>Hyphomicrobiales</taxon>
        <taxon>Kaistiaceae</taxon>
        <taxon>Kaistia</taxon>
    </lineage>
</organism>
<sequence>MFMVTSSYAAPAEAIAAALPAHRAWVGALYDRGVFILSGRLKPATGGFMLAVGVSRAELEAILASDPFRLAGLLTHTITELEPTRHAPELDAWKERF</sequence>
<dbReference type="PANTHER" id="PTHR37828:SF1">
    <property type="entry name" value="YCII-RELATED DOMAIN-CONTAINING PROTEIN"/>
    <property type="match status" value="1"/>
</dbReference>
<dbReference type="RefSeq" id="WP_266282949.1">
    <property type="nucleotide sequence ID" value="NZ_JAPKNF010000002.1"/>
</dbReference>
<comment type="caution">
    <text evidence="3">The sequence shown here is derived from an EMBL/GenBank/DDBJ whole genome shotgun (WGS) entry which is preliminary data.</text>
</comment>
<accession>A0ABU0MA49</accession>
<proteinExistence type="inferred from homology"/>
<dbReference type="Gene3D" id="3.30.70.1060">
    <property type="entry name" value="Dimeric alpha+beta barrel"/>
    <property type="match status" value="1"/>
</dbReference>
<evidence type="ECO:0000259" key="2">
    <source>
        <dbReference type="Pfam" id="PF03795"/>
    </source>
</evidence>
<keyword evidence="4" id="KW-1185">Reference proteome</keyword>
<feature type="domain" description="YCII-related" evidence="2">
    <location>
        <begin position="1"/>
        <end position="76"/>
    </location>
</feature>
<dbReference type="EMBL" id="JAUSWJ010000001">
    <property type="protein sequence ID" value="MDQ0517648.1"/>
    <property type="molecule type" value="Genomic_DNA"/>
</dbReference>
<reference evidence="3 4" key="1">
    <citation type="submission" date="2023-07" db="EMBL/GenBank/DDBJ databases">
        <title>Genomic Encyclopedia of Type Strains, Phase IV (KMG-IV): sequencing the most valuable type-strain genomes for metagenomic binning, comparative biology and taxonomic classification.</title>
        <authorList>
            <person name="Goeker M."/>
        </authorList>
    </citation>
    <scope>NUCLEOTIDE SEQUENCE [LARGE SCALE GENOMIC DNA]</scope>
    <source>
        <strain evidence="3 4">B1-1</strain>
    </source>
</reference>
<dbReference type="InterPro" id="IPR005545">
    <property type="entry name" value="YCII"/>
</dbReference>
<protein>
    <submittedName>
        <fullName evidence="3">Uncharacterized protein YciI</fullName>
    </submittedName>
</protein>
<dbReference type="SUPFAM" id="SSF54909">
    <property type="entry name" value="Dimeric alpha+beta barrel"/>
    <property type="match status" value="1"/>
</dbReference>
<dbReference type="Pfam" id="PF03795">
    <property type="entry name" value="YCII"/>
    <property type="match status" value="1"/>
</dbReference>
<evidence type="ECO:0000313" key="4">
    <source>
        <dbReference type="Proteomes" id="UP001223743"/>
    </source>
</evidence>
<name>A0ABU0MA49_9HYPH</name>